<comment type="caution">
    <text evidence="1">The sequence shown here is derived from an EMBL/GenBank/DDBJ whole genome shotgun (WGS) entry which is preliminary data.</text>
</comment>
<keyword evidence="2" id="KW-1185">Reference proteome</keyword>
<protein>
    <submittedName>
        <fullName evidence="1">Uncharacterized protein</fullName>
    </submittedName>
</protein>
<sequence length="102" mass="10874">MHAVVRTYNGHGAVAFFDLLESRKAEVESIIRKVPGFISYELIRTGVGGVAITICESAEGTRASIAAARDWIRDNAGQIRLDPPIVSEGDVMLHLAADAAPA</sequence>
<evidence type="ECO:0000313" key="2">
    <source>
        <dbReference type="Proteomes" id="UP000655420"/>
    </source>
</evidence>
<accession>A0A8J7M9I2</accession>
<dbReference type="RefSeq" id="WP_200612357.1">
    <property type="nucleotide sequence ID" value="NZ_JAEHHL010000010.1"/>
</dbReference>
<dbReference type="Proteomes" id="UP000655420">
    <property type="component" value="Unassembled WGS sequence"/>
</dbReference>
<organism evidence="1 2">
    <name type="scientific">Thermohalobaculum xanthum</name>
    <dbReference type="NCBI Taxonomy" id="2753746"/>
    <lineage>
        <taxon>Bacteria</taxon>
        <taxon>Pseudomonadati</taxon>
        <taxon>Pseudomonadota</taxon>
        <taxon>Alphaproteobacteria</taxon>
        <taxon>Rhodobacterales</taxon>
        <taxon>Paracoccaceae</taxon>
        <taxon>Thermohalobaculum</taxon>
    </lineage>
</organism>
<reference evidence="1" key="1">
    <citation type="submission" date="2020-12" db="EMBL/GenBank/DDBJ databases">
        <title>Bacterial taxonomy.</title>
        <authorList>
            <person name="Pan X."/>
        </authorList>
    </citation>
    <scope>NUCLEOTIDE SEQUENCE</scope>
    <source>
        <strain evidence="1">M0105</strain>
    </source>
</reference>
<gene>
    <name evidence="1" type="ORF">H0I76_16560</name>
</gene>
<proteinExistence type="predicted"/>
<dbReference type="EMBL" id="JAEHHL010000010">
    <property type="protein sequence ID" value="MBK0400814.1"/>
    <property type="molecule type" value="Genomic_DNA"/>
</dbReference>
<evidence type="ECO:0000313" key="1">
    <source>
        <dbReference type="EMBL" id="MBK0400814.1"/>
    </source>
</evidence>
<name>A0A8J7M9I2_9RHOB</name>
<dbReference type="AlphaFoldDB" id="A0A8J7M9I2"/>